<protein>
    <submittedName>
        <fullName evidence="3">DUF2062 domain-containing protein</fullName>
    </submittedName>
</protein>
<organism evidence="3 4">
    <name type="scientific">Candidatus Paraluminiphilus aquimaris</name>
    <dbReference type="NCBI Taxonomy" id="2518994"/>
    <lineage>
        <taxon>Bacteria</taxon>
        <taxon>Pseudomonadati</taxon>
        <taxon>Pseudomonadota</taxon>
        <taxon>Gammaproteobacteria</taxon>
        <taxon>Cellvibrionales</taxon>
        <taxon>Halieaceae</taxon>
        <taxon>Candidatus Paraluminiphilus</taxon>
    </lineage>
</organism>
<feature type="transmembrane region" description="Helical" evidence="1">
    <location>
        <begin position="124"/>
        <end position="147"/>
    </location>
</feature>
<dbReference type="PANTHER" id="PTHR35102:SF1">
    <property type="entry name" value="E3 UBIQUITIN-PROTEIN LIGASE"/>
    <property type="match status" value="1"/>
</dbReference>
<evidence type="ECO:0000256" key="1">
    <source>
        <dbReference type="SAM" id="Phobius"/>
    </source>
</evidence>
<evidence type="ECO:0000313" key="4">
    <source>
        <dbReference type="Proteomes" id="UP001317963"/>
    </source>
</evidence>
<keyword evidence="1" id="KW-0472">Membrane</keyword>
<keyword evidence="1" id="KW-1133">Transmembrane helix</keyword>
<feature type="transmembrane region" description="Helical" evidence="1">
    <location>
        <begin position="65"/>
        <end position="82"/>
    </location>
</feature>
<dbReference type="InterPro" id="IPR018639">
    <property type="entry name" value="DUF2062"/>
</dbReference>
<feature type="domain" description="DUF2062" evidence="2">
    <location>
        <begin position="13"/>
        <end position="144"/>
    </location>
</feature>
<accession>A0ABY6Q5T0</accession>
<dbReference type="RefSeq" id="WP_279242844.1">
    <property type="nucleotide sequence ID" value="NZ_CP036501.1"/>
</dbReference>
<keyword evidence="1" id="KW-0812">Transmembrane</keyword>
<reference evidence="3 4" key="1">
    <citation type="submission" date="2019-02" db="EMBL/GenBank/DDBJ databases">
        <title>Halieaceae_genomes.</title>
        <authorList>
            <person name="Li S.-H."/>
        </authorList>
    </citation>
    <scope>NUCLEOTIDE SEQUENCE [LARGE SCALE GENOMIC DNA]</scope>
    <source>
        <strain evidence="3 4">JH123</strain>
    </source>
</reference>
<dbReference type="Pfam" id="PF09835">
    <property type="entry name" value="DUF2062"/>
    <property type="match status" value="1"/>
</dbReference>
<dbReference type="Proteomes" id="UP001317963">
    <property type="component" value="Chromosome"/>
</dbReference>
<keyword evidence="4" id="KW-1185">Reference proteome</keyword>
<proteinExistence type="predicted"/>
<sequence>MANVFKERVIKPLKQLLNAGLTPAKMAQALSIGFVLGITPLLGVSSLLAVLIAAMLRLNQVAIQVANWAAYPAQILLFIPYIRAGEWLLGMESVAISPTEIASMFNEDFYASLQTYGQSLAAGFAAWVVTAIPLSVALNYPFQVILLRTLYKQKP</sequence>
<evidence type="ECO:0000259" key="2">
    <source>
        <dbReference type="Pfam" id="PF09835"/>
    </source>
</evidence>
<dbReference type="PANTHER" id="PTHR35102">
    <property type="entry name" value="E3 UBIQUITIN-PROTEIN LIGASE"/>
    <property type="match status" value="1"/>
</dbReference>
<name>A0ABY6Q5T0_9GAMM</name>
<feature type="transmembrane region" description="Helical" evidence="1">
    <location>
        <begin position="29"/>
        <end position="53"/>
    </location>
</feature>
<evidence type="ECO:0000313" key="3">
    <source>
        <dbReference type="EMBL" id="UZP74036.1"/>
    </source>
</evidence>
<gene>
    <name evidence="3" type="ORF">E0F26_04450</name>
</gene>
<dbReference type="EMBL" id="CP036501">
    <property type="protein sequence ID" value="UZP74036.1"/>
    <property type="molecule type" value="Genomic_DNA"/>
</dbReference>